<dbReference type="GO" id="GO:0004674">
    <property type="term" value="F:protein serine/threonine kinase activity"/>
    <property type="evidence" value="ECO:0007669"/>
    <property type="project" value="UniProtKB-KW"/>
</dbReference>
<dbReference type="PANTHER" id="PTHR39573:SF1">
    <property type="entry name" value="STRESS RESPONSE KINASE A"/>
    <property type="match status" value="1"/>
</dbReference>
<dbReference type="PANTHER" id="PTHR39573">
    <property type="entry name" value="STRESS RESPONSE KINASE A"/>
    <property type="match status" value="1"/>
</dbReference>
<dbReference type="HAMAP" id="MF_01497">
    <property type="entry name" value="SrkA_kinase"/>
    <property type="match status" value="1"/>
</dbReference>
<name>A0ABP7RFI2_9BURK</name>
<evidence type="ECO:0000256" key="7">
    <source>
        <dbReference type="ARBA" id="ARBA00022777"/>
    </source>
</evidence>
<keyword evidence="3 11" id="KW-0597">Phosphoprotein</keyword>
<dbReference type="NCBIfam" id="NF008738">
    <property type="entry name" value="PRK11768.1"/>
    <property type="match status" value="1"/>
</dbReference>
<evidence type="ECO:0000256" key="11">
    <source>
        <dbReference type="HAMAP-Rule" id="MF_01497"/>
    </source>
</evidence>
<evidence type="ECO:0000256" key="6">
    <source>
        <dbReference type="ARBA" id="ARBA00022741"/>
    </source>
</evidence>
<dbReference type="InterPro" id="IPR011009">
    <property type="entry name" value="Kinase-like_dom_sf"/>
</dbReference>
<evidence type="ECO:0000256" key="1">
    <source>
        <dbReference type="ARBA" id="ARBA00022490"/>
    </source>
</evidence>
<comment type="catalytic activity">
    <reaction evidence="11">
        <text>L-seryl-[protein] + ATP = O-phospho-L-seryl-[protein] + ADP + H(+)</text>
        <dbReference type="Rhea" id="RHEA:17989"/>
        <dbReference type="Rhea" id="RHEA-COMP:9863"/>
        <dbReference type="Rhea" id="RHEA-COMP:11604"/>
        <dbReference type="ChEBI" id="CHEBI:15378"/>
        <dbReference type="ChEBI" id="CHEBI:29999"/>
        <dbReference type="ChEBI" id="CHEBI:30616"/>
        <dbReference type="ChEBI" id="CHEBI:83421"/>
        <dbReference type="ChEBI" id="CHEBI:456216"/>
        <dbReference type="EC" id="2.7.11.1"/>
    </reaction>
</comment>
<evidence type="ECO:0000256" key="5">
    <source>
        <dbReference type="ARBA" id="ARBA00022723"/>
    </source>
</evidence>
<keyword evidence="6 11" id="KW-0547">Nucleotide-binding</keyword>
<evidence type="ECO:0000313" key="13">
    <source>
        <dbReference type="EMBL" id="GAA3996690.1"/>
    </source>
</evidence>
<evidence type="ECO:0000313" key="14">
    <source>
        <dbReference type="Proteomes" id="UP001501627"/>
    </source>
</evidence>
<dbReference type="InterPro" id="IPR002575">
    <property type="entry name" value="Aminoglycoside_PTrfase"/>
</dbReference>
<dbReference type="Gene3D" id="1.20.1270.170">
    <property type="match status" value="1"/>
</dbReference>
<comment type="function">
    <text evidence="11">A protein kinase that phosphorylates Ser and Thr residues. Probably acts to suppress the effects of stress linked to accumulation of reactive oxygen species. Probably involved in the extracytoplasmic stress response.</text>
</comment>
<dbReference type="InterPro" id="IPR032882">
    <property type="entry name" value="SrkA/RdoA"/>
</dbReference>
<dbReference type="Gene3D" id="3.30.200.70">
    <property type="match status" value="1"/>
</dbReference>
<feature type="binding site" evidence="11">
    <location>
        <position position="246"/>
    </location>
    <ligand>
        <name>Mg(2+)</name>
        <dbReference type="ChEBI" id="CHEBI:18420"/>
    </ligand>
</feature>
<comment type="cofactor">
    <cofactor evidence="11">
        <name>Mg(2+)</name>
        <dbReference type="ChEBI" id="CHEBI:18420"/>
    </cofactor>
</comment>
<feature type="binding site" evidence="11">
    <location>
        <position position="228"/>
    </location>
    <ligand>
        <name>Mg(2+)</name>
        <dbReference type="ChEBI" id="CHEBI:18420"/>
    </ligand>
</feature>
<comment type="subcellular location">
    <subcellularLocation>
        <location evidence="11">Cytoplasm</location>
    </subcellularLocation>
</comment>
<comment type="catalytic activity">
    <reaction evidence="11">
        <text>L-threonyl-[protein] + ATP = O-phospho-L-threonyl-[protein] + ADP + H(+)</text>
        <dbReference type="Rhea" id="RHEA:46608"/>
        <dbReference type="Rhea" id="RHEA-COMP:11060"/>
        <dbReference type="Rhea" id="RHEA-COMP:11605"/>
        <dbReference type="ChEBI" id="CHEBI:15378"/>
        <dbReference type="ChEBI" id="CHEBI:30013"/>
        <dbReference type="ChEBI" id="CHEBI:30616"/>
        <dbReference type="ChEBI" id="CHEBI:61977"/>
        <dbReference type="ChEBI" id="CHEBI:456216"/>
        <dbReference type="EC" id="2.7.11.1"/>
    </reaction>
</comment>
<dbReference type="Pfam" id="PF01636">
    <property type="entry name" value="APH"/>
    <property type="match status" value="1"/>
</dbReference>
<keyword evidence="4 11" id="KW-0808">Transferase</keyword>
<feature type="active site" evidence="11">
    <location>
        <position position="246"/>
    </location>
</feature>
<feature type="site" description="ATP" evidence="11">
    <location>
        <position position="48"/>
    </location>
</feature>
<keyword evidence="1 11" id="KW-0963">Cytoplasm</keyword>
<evidence type="ECO:0000256" key="9">
    <source>
        <dbReference type="ARBA" id="ARBA00022842"/>
    </source>
</evidence>
<dbReference type="EMBL" id="BAABBP010000016">
    <property type="protein sequence ID" value="GAA3996690.1"/>
    <property type="molecule type" value="Genomic_DNA"/>
</dbReference>
<evidence type="ECO:0000256" key="10">
    <source>
        <dbReference type="ARBA" id="ARBA00023016"/>
    </source>
</evidence>
<sequence>MHASYCTATIAAMDNAPHPYAALTPDVVLDALASAGLYGDGRLMALGSYENRVYQAVLEDGQRVVAKFYRPGRWSEEQILEEHAFAAELAAAEVPVVAPLVLQGASLHRHAGFDFAVAPWRGGRQPELDDFEVLEWLGRYLARIHNVGAARPFAQRPALDLQSFGQDPRDWLLQAGIIPLDQQNAWRAACDEALELIAASTCPSSATGRFGLKDAASIRLHGDCHPGNVLWTPVDDAGHGGPHFVDLDDARMGPAVQDLWMLLSGERRQRTLRLSALLDGYEQLRAFDRRELALIEPLRTLRLIHYSAWLARRWADPIFPVNFPWFGSSDYWRGQVGLLREQIEAMGEEPLTA</sequence>
<keyword evidence="14" id="KW-1185">Reference proteome</keyword>
<keyword evidence="9 11" id="KW-0460">Magnesium</keyword>
<feature type="active site" description="Proton acceptor" evidence="11">
    <location>
        <position position="223"/>
    </location>
</feature>
<keyword evidence="7 11" id="KW-0418">Kinase</keyword>
<keyword evidence="8 11" id="KW-0067">ATP-binding</keyword>
<proteinExistence type="inferred from homology"/>
<keyword evidence="5 11" id="KW-0479">Metal-binding</keyword>
<dbReference type="EC" id="2.7.11.1" evidence="11"/>
<keyword evidence="2 11" id="KW-0723">Serine/threonine-protein kinase</keyword>
<dbReference type="SUPFAM" id="SSF56112">
    <property type="entry name" value="Protein kinase-like (PK-like)"/>
    <property type="match status" value="1"/>
</dbReference>
<comment type="subunit">
    <text evidence="11">Monomer.</text>
</comment>
<keyword evidence="10 11" id="KW-0346">Stress response</keyword>
<accession>A0ABP7RFI2</accession>
<comment type="similarity">
    <text evidence="11">Belongs to the SrkA/RdoA protein kinase family.</text>
</comment>
<comment type="caution">
    <text evidence="13">The sequence shown here is derived from an EMBL/GenBank/DDBJ whole genome shotgun (WGS) entry which is preliminary data.</text>
</comment>
<evidence type="ECO:0000256" key="3">
    <source>
        <dbReference type="ARBA" id="ARBA00022553"/>
    </source>
</evidence>
<gene>
    <name evidence="11" type="primary">srkA</name>
    <name evidence="13" type="ORF">GCM10022279_20430</name>
</gene>
<protein>
    <recommendedName>
        <fullName evidence="11">Stress response kinase A</fullName>
        <ecNumber evidence="11">2.7.11.1</ecNumber>
    </recommendedName>
    <alternativeName>
        <fullName evidence="11">Serine/threonine-protein kinase SrkA</fullName>
    </alternativeName>
</protein>
<evidence type="ECO:0000259" key="12">
    <source>
        <dbReference type="Pfam" id="PF01636"/>
    </source>
</evidence>
<reference evidence="14" key="1">
    <citation type="journal article" date="2019" name="Int. J. Syst. Evol. Microbiol.">
        <title>The Global Catalogue of Microorganisms (GCM) 10K type strain sequencing project: providing services to taxonomists for standard genome sequencing and annotation.</title>
        <authorList>
            <consortium name="The Broad Institute Genomics Platform"/>
            <consortium name="The Broad Institute Genome Sequencing Center for Infectious Disease"/>
            <person name="Wu L."/>
            <person name="Ma J."/>
        </authorList>
    </citation>
    <scope>NUCLEOTIDE SEQUENCE [LARGE SCALE GENOMIC DNA]</scope>
    <source>
        <strain evidence="14">JCM 17561</strain>
    </source>
</reference>
<evidence type="ECO:0000256" key="8">
    <source>
        <dbReference type="ARBA" id="ARBA00022840"/>
    </source>
</evidence>
<dbReference type="Gene3D" id="1.10.510.10">
    <property type="entry name" value="Transferase(Phosphotransferase) domain 1"/>
    <property type="match status" value="1"/>
</dbReference>
<feature type="domain" description="Aminoglycoside phosphotransferase" evidence="12">
    <location>
        <begin position="47"/>
        <end position="293"/>
    </location>
</feature>
<dbReference type="Proteomes" id="UP001501627">
    <property type="component" value="Unassembled WGS sequence"/>
</dbReference>
<evidence type="ECO:0000256" key="2">
    <source>
        <dbReference type="ARBA" id="ARBA00022527"/>
    </source>
</evidence>
<evidence type="ECO:0000256" key="4">
    <source>
        <dbReference type="ARBA" id="ARBA00022679"/>
    </source>
</evidence>
<organism evidence="13 14">
    <name type="scientific">Comamonas faecalis</name>
    <dbReference type="NCBI Taxonomy" id="1387849"/>
    <lineage>
        <taxon>Bacteria</taxon>
        <taxon>Pseudomonadati</taxon>
        <taxon>Pseudomonadota</taxon>
        <taxon>Betaproteobacteria</taxon>
        <taxon>Burkholderiales</taxon>
        <taxon>Comamonadaceae</taxon>
        <taxon>Comamonas</taxon>
    </lineage>
</organism>